<name>A0A8H3YDH5_9TREE</name>
<dbReference type="GO" id="GO:0070006">
    <property type="term" value="F:metalloaminopeptidase activity"/>
    <property type="evidence" value="ECO:0007669"/>
    <property type="project" value="UniProtKB-UniRule"/>
</dbReference>
<dbReference type="Pfam" id="PF00557">
    <property type="entry name" value="Peptidase_M24"/>
    <property type="match status" value="1"/>
</dbReference>
<dbReference type="AlphaFoldDB" id="A0A8H3YDH5"/>
<feature type="binding site" evidence="5">
    <location>
        <position position="331"/>
    </location>
    <ligand>
        <name>a divalent metal cation</name>
        <dbReference type="ChEBI" id="CHEBI:60240"/>
        <label>1</label>
    </ligand>
</feature>
<feature type="binding site" evidence="5">
    <location>
        <position position="164"/>
    </location>
    <ligand>
        <name>substrate</name>
    </ligand>
</feature>
<evidence type="ECO:0000256" key="4">
    <source>
        <dbReference type="ARBA" id="ARBA00022801"/>
    </source>
</evidence>
<evidence type="ECO:0000256" key="1">
    <source>
        <dbReference type="ARBA" id="ARBA00022438"/>
    </source>
</evidence>
<keyword evidence="1 5" id="KW-0031">Aminopeptidase</keyword>
<feature type="binding site" evidence="5">
    <location>
        <position position="267"/>
    </location>
    <ligand>
        <name>a divalent metal cation</name>
        <dbReference type="ChEBI" id="CHEBI:60240"/>
        <label>2</label>
        <note>catalytic</note>
    </ligand>
</feature>
<comment type="cofactor">
    <cofactor evidence="5">
        <name>Co(2+)</name>
        <dbReference type="ChEBI" id="CHEBI:48828"/>
    </cofactor>
    <cofactor evidence="5">
        <name>Zn(2+)</name>
        <dbReference type="ChEBI" id="CHEBI:29105"/>
    </cofactor>
    <cofactor evidence="5">
        <name>Mn(2+)</name>
        <dbReference type="ChEBI" id="CHEBI:29035"/>
    </cofactor>
    <cofactor evidence="5">
        <name>Fe(2+)</name>
        <dbReference type="ChEBI" id="CHEBI:29033"/>
    </cofactor>
    <text evidence="5">Binds 2 divalent metal cations per subunit. Has a high-affinity and a low affinity metal-binding site. The true nature of the physiological cofactor is under debate. The enzyme is active with cobalt, zinc, manganese or divalent iron ions. Most likely, methionine aminopeptidases function as mononuclear Fe(2+)-metalloproteases under physiological conditions, and the catalytically relevant metal-binding site has been assigned to the histidine-containing high-affinity site.</text>
</comment>
<feature type="binding site" evidence="5">
    <location>
        <position position="299"/>
    </location>
    <ligand>
        <name>a divalent metal cation</name>
        <dbReference type="ChEBI" id="CHEBI:60240"/>
        <label>2</label>
        <note>catalytic</note>
    </ligand>
</feature>
<feature type="binding site" evidence="5">
    <location>
        <position position="204"/>
    </location>
    <ligand>
        <name>a divalent metal cation</name>
        <dbReference type="ChEBI" id="CHEBI:60240"/>
        <label>1</label>
    </ligand>
</feature>
<dbReference type="GO" id="GO:0006508">
    <property type="term" value="P:proteolysis"/>
    <property type="evidence" value="ECO:0007669"/>
    <property type="project" value="UniProtKB-KW"/>
</dbReference>
<feature type="binding site" evidence="5">
    <location>
        <position position="331"/>
    </location>
    <ligand>
        <name>a divalent metal cation</name>
        <dbReference type="ChEBI" id="CHEBI:60240"/>
        <label>2</label>
        <note>catalytic</note>
    </ligand>
</feature>
<reference evidence="8" key="1">
    <citation type="submission" date="2020-07" db="EMBL/GenBank/DDBJ databases">
        <title>Draft Genome Sequence of a Deep-Sea Yeast, Naganishia (Cryptococcus) liquefaciens strain N6.</title>
        <authorList>
            <person name="Han Y.W."/>
            <person name="Kajitani R."/>
            <person name="Morimoto H."/>
            <person name="Parhat M."/>
            <person name="Tsubouchi H."/>
            <person name="Bakenova O."/>
            <person name="Ogata M."/>
            <person name="Argunhan B."/>
            <person name="Aoki R."/>
            <person name="Kajiwara S."/>
            <person name="Itoh T."/>
            <person name="Iwasaki H."/>
        </authorList>
    </citation>
    <scope>NUCLEOTIDE SEQUENCE</scope>
    <source>
        <strain evidence="8">N6</strain>
    </source>
</reference>
<dbReference type="PANTHER" id="PTHR43330">
    <property type="entry name" value="METHIONINE AMINOPEPTIDASE"/>
    <property type="match status" value="1"/>
</dbReference>
<sequence length="350" mass="38635">MRHSRVIRKLAHSPFGNFDLLRPPKIRKNGSPAIFTPPTPVPSHIRRPAYVAPNFFSRQTGDEPLVAVVEDELEGYHGEGGVGDSRIGMIALRGDEESTVRYAGGLVAHVLDQVKDLVKPGITTGALDRSIHDMIIAQDAYPSPLGYQGFPKSVTTSINNVICHGIPDDRVLLPTDIINIDVTLFTKSPSSTSSQEDSLCVHGDSSVTFCLPEVDHQGRELVEITQEALDIGIKQCGPGRNFRDIGCAIEAYVRQYGYSVNQQFTGHGIGQRFHTSPWILHHANDEPGVMRPGHCFTIEPCIVQGDWSRGYIWKDGWTFATESDARSAQFEHQILITENGADVLTRRKSE</sequence>
<dbReference type="Gene3D" id="3.90.230.10">
    <property type="entry name" value="Creatinase/methionine aminopeptidase superfamily"/>
    <property type="match status" value="1"/>
</dbReference>
<accession>A0A8H3YDH5</accession>
<feature type="domain" description="Peptidase M24" evidence="7">
    <location>
        <begin position="100"/>
        <end position="338"/>
    </location>
</feature>
<evidence type="ECO:0000256" key="2">
    <source>
        <dbReference type="ARBA" id="ARBA00022670"/>
    </source>
</evidence>
<dbReference type="GO" id="GO:0004239">
    <property type="term" value="F:initiator methionyl aminopeptidase activity"/>
    <property type="evidence" value="ECO:0007669"/>
    <property type="project" value="UniProtKB-UniRule"/>
</dbReference>
<dbReference type="SUPFAM" id="SSF55920">
    <property type="entry name" value="Creatinase/aminopeptidase"/>
    <property type="match status" value="1"/>
</dbReference>
<dbReference type="OrthoDB" id="3209743at2759"/>
<dbReference type="NCBIfam" id="TIGR00500">
    <property type="entry name" value="met_pdase_I"/>
    <property type="match status" value="1"/>
</dbReference>
<evidence type="ECO:0000256" key="6">
    <source>
        <dbReference type="RuleBase" id="RU003653"/>
    </source>
</evidence>
<dbReference type="InterPro" id="IPR000994">
    <property type="entry name" value="Pept_M24"/>
</dbReference>
<comment type="catalytic activity">
    <reaction evidence="5 6">
        <text>Release of N-terminal amino acids, preferentially methionine, from peptides and arylamides.</text>
        <dbReference type="EC" id="3.4.11.18"/>
    </reaction>
</comment>
<organism evidence="8 9">
    <name type="scientific">Naganishia liquefaciens</name>
    <dbReference type="NCBI Taxonomy" id="104408"/>
    <lineage>
        <taxon>Eukaryota</taxon>
        <taxon>Fungi</taxon>
        <taxon>Dikarya</taxon>
        <taxon>Basidiomycota</taxon>
        <taxon>Agaricomycotina</taxon>
        <taxon>Tremellomycetes</taxon>
        <taxon>Filobasidiales</taxon>
        <taxon>Filobasidiaceae</taxon>
        <taxon>Naganishia</taxon>
    </lineage>
</organism>
<keyword evidence="3 5" id="KW-0479">Metal-binding</keyword>
<evidence type="ECO:0000313" key="8">
    <source>
        <dbReference type="EMBL" id="GHJ85223.1"/>
    </source>
</evidence>
<dbReference type="GO" id="GO:0046872">
    <property type="term" value="F:metal ion binding"/>
    <property type="evidence" value="ECO:0007669"/>
    <property type="project" value="UniProtKB-UniRule"/>
</dbReference>
<keyword evidence="9" id="KW-1185">Reference proteome</keyword>
<dbReference type="InterPro" id="IPR036005">
    <property type="entry name" value="Creatinase/aminopeptidase-like"/>
</dbReference>
<dbReference type="PANTHER" id="PTHR43330:SF8">
    <property type="entry name" value="METHIONINE AMINOPEPTIDASE 1D, MITOCHONDRIAL"/>
    <property type="match status" value="1"/>
</dbReference>
<feature type="binding site" evidence="5">
    <location>
        <position position="274"/>
    </location>
    <ligand>
        <name>substrate</name>
    </ligand>
</feature>
<feature type="binding site" evidence="5">
    <location>
        <position position="181"/>
    </location>
    <ligand>
        <name>a divalent metal cation</name>
        <dbReference type="ChEBI" id="CHEBI:60240"/>
        <label>1</label>
    </ligand>
</feature>
<dbReference type="PROSITE" id="PS00680">
    <property type="entry name" value="MAP_1"/>
    <property type="match status" value="1"/>
</dbReference>
<comment type="function">
    <text evidence="6">Cotranslationally removes the N-terminal methionine from nascent proteins. The N-terminal methionine is often cleaved when the second residue in the primary sequence is small and uncharged (Met-Ala-, Cys, Gly, Pro, Ser, Thr, or Val).</text>
</comment>
<protein>
    <recommendedName>
        <fullName evidence="6">Methionine aminopeptidase</fullName>
        <ecNumber evidence="6">3.4.11.18</ecNumber>
    </recommendedName>
</protein>
<dbReference type="InterPro" id="IPR002467">
    <property type="entry name" value="Pept_M24A_MAP1"/>
</dbReference>
<evidence type="ECO:0000256" key="5">
    <source>
        <dbReference type="HAMAP-Rule" id="MF_03174"/>
    </source>
</evidence>
<dbReference type="EMBL" id="BLZA01000011">
    <property type="protein sequence ID" value="GHJ85223.1"/>
    <property type="molecule type" value="Genomic_DNA"/>
</dbReference>
<gene>
    <name evidence="8" type="ORF">NliqN6_1624</name>
</gene>
<dbReference type="HAMAP" id="MF_01974">
    <property type="entry name" value="MetAP_1"/>
    <property type="match status" value="1"/>
</dbReference>
<proteinExistence type="inferred from homology"/>
<evidence type="ECO:0000259" key="7">
    <source>
        <dbReference type="Pfam" id="PF00557"/>
    </source>
</evidence>
<dbReference type="PRINTS" id="PR00599">
    <property type="entry name" value="MAPEPTIDASE"/>
</dbReference>
<evidence type="ECO:0000256" key="3">
    <source>
        <dbReference type="ARBA" id="ARBA00022723"/>
    </source>
</evidence>
<feature type="binding site" evidence="5">
    <location>
        <position position="204"/>
    </location>
    <ligand>
        <name>a divalent metal cation</name>
        <dbReference type="ChEBI" id="CHEBI:60240"/>
        <label>2</label>
        <note>catalytic</note>
    </ligand>
</feature>
<keyword evidence="4 5" id="KW-0378">Hydrolase</keyword>
<keyword evidence="2 5" id="KW-0645">Protease</keyword>
<dbReference type="Proteomes" id="UP000620104">
    <property type="component" value="Unassembled WGS sequence"/>
</dbReference>
<comment type="similarity">
    <text evidence="5">Belongs to the peptidase M24A family. Methionine aminopeptidase type 1 subfamily.</text>
</comment>
<dbReference type="InterPro" id="IPR001714">
    <property type="entry name" value="Pept_M24_MAP"/>
</dbReference>
<dbReference type="EC" id="3.4.11.18" evidence="6"/>
<evidence type="ECO:0000313" key="9">
    <source>
        <dbReference type="Proteomes" id="UP000620104"/>
    </source>
</evidence>
<comment type="caution">
    <text evidence="8">The sequence shown here is derived from an EMBL/GenBank/DDBJ whole genome shotgun (WGS) entry which is preliminary data.</text>
</comment>
<dbReference type="CDD" id="cd01086">
    <property type="entry name" value="MetAP1"/>
    <property type="match status" value="1"/>
</dbReference>